<accession>A0A2H9VSJ9</accession>
<evidence type="ECO:0000313" key="1">
    <source>
        <dbReference type="EMBL" id="PJJ83794.1"/>
    </source>
</evidence>
<dbReference type="RefSeq" id="WP_100340035.1">
    <property type="nucleotide sequence ID" value="NZ_PGFJ01000001.1"/>
</dbReference>
<gene>
    <name evidence="1" type="ORF">CLV57_0787</name>
</gene>
<keyword evidence="2" id="KW-1185">Reference proteome</keyword>
<comment type="caution">
    <text evidence="1">The sequence shown here is derived from an EMBL/GenBank/DDBJ whole genome shotgun (WGS) entry which is preliminary data.</text>
</comment>
<name>A0A2H9VSJ9_9SPHI</name>
<organism evidence="1 2">
    <name type="scientific">Mucilaginibacter auburnensis</name>
    <dbReference type="NCBI Taxonomy" id="1457233"/>
    <lineage>
        <taxon>Bacteria</taxon>
        <taxon>Pseudomonadati</taxon>
        <taxon>Bacteroidota</taxon>
        <taxon>Sphingobacteriia</taxon>
        <taxon>Sphingobacteriales</taxon>
        <taxon>Sphingobacteriaceae</taxon>
        <taxon>Mucilaginibacter</taxon>
    </lineage>
</organism>
<dbReference type="InterPro" id="IPR053825">
    <property type="entry name" value="DUF7009"/>
</dbReference>
<sequence length="117" mass="13584">MKIRIKGNSIRYRLSKTEVERFTECGYVEESIEFPTLNLKYALQRSKTVENLSATLIDNTIIIYMPVKMAHEWQKEDQIGFSGTNNKLSLLVEKDFQCLDNTLEDQSDNYPNPSLKC</sequence>
<reference evidence="1 2" key="1">
    <citation type="submission" date="2017-11" db="EMBL/GenBank/DDBJ databases">
        <title>Genomic Encyclopedia of Archaeal and Bacterial Type Strains, Phase II (KMG-II): From Individual Species to Whole Genera.</title>
        <authorList>
            <person name="Goeker M."/>
        </authorList>
    </citation>
    <scope>NUCLEOTIDE SEQUENCE [LARGE SCALE GENOMIC DNA]</scope>
    <source>
        <strain evidence="1 2">DSM 28175</strain>
    </source>
</reference>
<dbReference type="Proteomes" id="UP000242687">
    <property type="component" value="Unassembled WGS sequence"/>
</dbReference>
<protein>
    <submittedName>
        <fullName evidence="1">Uncharacterized protein</fullName>
    </submittedName>
</protein>
<dbReference type="Pfam" id="PF22668">
    <property type="entry name" value="DUF7009"/>
    <property type="match status" value="1"/>
</dbReference>
<dbReference type="OrthoDB" id="7060517at2"/>
<evidence type="ECO:0000313" key="2">
    <source>
        <dbReference type="Proteomes" id="UP000242687"/>
    </source>
</evidence>
<dbReference type="EMBL" id="PGFJ01000001">
    <property type="protein sequence ID" value="PJJ83794.1"/>
    <property type="molecule type" value="Genomic_DNA"/>
</dbReference>
<proteinExistence type="predicted"/>
<dbReference type="AlphaFoldDB" id="A0A2H9VSJ9"/>